<dbReference type="STRING" id="1273541.Pyrde_0502"/>
<gene>
    <name evidence="3" type="ORF">Pyrde_0502</name>
</gene>
<dbReference type="GO" id="GO:0016829">
    <property type="term" value="F:lyase activity"/>
    <property type="evidence" value="ECO:0007669"/>
    <property type="project" value="UniProtKB-KW"/>
</dbReference>
<evidence type="ECO:0000313" key="4">
    <source>
        <dbReference type="Proteomes" id="UP000058613"/>
    </source>
</evidence>
<dbReference type="KEGG" id="pdl:Pyrde_0502"/>
<dbReference type="PIRSF" id="PIRSF004966">
    <property type="entry name" value="UCP004966"/>
    <property type="match status" value="1"/>
</dbReference>
<feature type="domain" description="Phosphomevalonate dehydratase small subunit-like" evidence="2">
    <location>
        <begin position="33"/>
        <end position="106"/>
    </location>
</feature>
<sequence length="138" mass="14485">MSGQPCAQKLCLELRGIVEGRAIGETVVVKNRLSFYGEVDPEKGTLVDGRSIAGKILVMEGGRGSTVGPYILYALSRRGLAPSAIVVVEAEPILVAGAVMASVPLVAGLPRDLLHKLHDGCRVELESVPPKAVLAIEC</sequence>
<dbReference type="OrthoDB" id="18062at2157"/>
<dbReference type="InterPro" id="IPR002840">
    <property type="entry name" value="PMDh-S-like_dom"/>
</dbReference>
<reference evidence="3 4" key="1">
    <citation type="submission" date="2015-10" db="EMBL/GenBank/DDBJ databases">
        <title>Complete genome sequence of hyperthermophilic archaeon Pyrodictium delaneyi Su06.</title>
        <authorList>
            <person name="Jung J.-H."/>
            <person name="Lin J."/>
            <person name="Holden J.F."/>
            <person name="Park C.-S."/>
        </authorList>
    </citation>
    <scope>NUCLEOTIDE SEQUENCE [LARGE SCALE GENOMIC DNA]</scope>
    <source>
        <strain evidence="3 4">Su06</strain>
    </source>
</reference>
<dbReference type="GeneID" id="26098832"/>
<dbReference type="Proteomes" id="UP000058613">
    <property type="component" value="Chromosome"/>
</dbReference>
<name>A0A0P0N268_9CREN</name>
<dbReference type="CDD" id="cd01356">
    <property type="entry name" value="AcnX_swivel"/>
    <property type="match status" value="1"/>
</dbReference>
<organism evidence="3 4">
    <name type="scientific">Pyrodictium delaneyi</name>
    <dbReference type="NCBI Taxonomy" id="1273541"/>
    <lineage>
        <taxon>Archaea</taxon>
        <taxon>Thermoproteota</taxon>
        <taxon>Thermoprotei</taxon>
        <taxon>Desulfurococcales</taxon>
        <taxon>Pyrodictiaceae</taxon>
        <taxon>Pyrodictium</taxon>
    </lineage>
</organism>
<dbReference type="RefSeq" id="WP_197272720.1">
    <property type="nucleotide sequence ID" value="NZ_CP013011.1"/>
</dbReference>
<dbReference type="AlphaFoldDB" id="A0A0P0N268"/>
<proteinExistence type="predicted"/>
<accession>A0A0P0N268</accession>
<evidence type="ECO:0000313" key="3">
    <source>
        <dbReference type="EMBL" id="ALL00552.1"/>
    </source>
</evidence>
<evidence type="ECO:0000256" key="1">
    <source>
        <dbReference type="ARBA" id="ARBA00023239"/>
    </source>
</evidence>
<dbReference type="EMBL" id="CP013011">
    <property type="protein sequence ID" value="ALL00552.1"/>
    <property type="molecule type" value="Genomic_DNA"/>
</dbReference>
<keyword evidence="1" id="KW-0456">Lyase</keyword>
<dbReference type="InterPro" id="IPR012016">
    <property type="entry name" value="PMDh-S-like"/>
</dbReference>
<dbReference type="Gene3D" id="3.50.30.10">
    <property type="entry name" value="Phosphohistidine domain"/>
    <property type="match status" value="1"/>
</dbReference>
<protein>
    <submittedName>
        <fullName evidence="3">Putative aconitase subunit 2</fullName>
    </submittedName>
</protein>
<evidence type="ECO:0000259" key="2">
    <source>
        <dbReference type="Pfam" id="PF01989"/>
    </source>
</evidence>
<dbReference type="SUPFAM" id="SSF52016">
    <property type="entry name" value="LeuD/IlvD-like"/>
    <property type="match status" value="1"/>
</dbReference>
<dbReference type="Pfam" id="PF01989">
    <property type="entry name" value="AcnX_swivel_put"/>
    <property type="match status" value="1"/>
</dbReference>